<protein>
    <submittedName>
        <fullName evidence="1">Uncharacterized protein</fullName>
    </submittedName>
</protein>
<proteinExistence type="predicted"/>
<evidence type="ECO:0000313" key="1">
    <source>
        <dbReference type="EMBL" id="EMF16723.1"/>
    </source>
</evidence>
<dbReference type="Proteomes" id="UP000016931">
    <property type="component" value="Unassembled WGS sequence"/>
</dbReference>
<dbReference type="HOGENOM" id="CLU_2723827_0_0_1"/>
<gene>
    <name evidence="1" type="ORF">SEPMUDRAFT_145903</name>
</gene>
<keyword evidence="2" id="KW-1185">Reference proteome</keyword>
<dbReference type="GeneID" id="27900471"/>
<reference evidence="1 2" key="1">
    <citation type="journal article" date="2012" name="PLoS Pathog.">
        <title>Diverse lifestyles and strategies of plant pathogenesis encoded in the genomes of eighteen Dothideomycetes fungi.</title>
        <authorList>
            <person name="Ohm R.A."/>
            <person name="Feau N."/>
            <person name="Henrissat B."/>
            <person name="Schoch C.L."/>
            <person name="Horwitz B.A."/>
            <person name="Barry K.W."/>
            <person name="Condon B.J."/>
            <person name="Copeland A.C."/>
            <person name="Dhillon B."/>
            <person name="Glaser F."/>
            <person name="Hesse C.N."/>
            <person name="Kosti I."/>
            <person name="LaButti K."/>
            <person name="Lindquist E.A."/>
            <person name="Lucas S."/>
            <person name="Salamov A.A."/>
            <person name="Bradshaw R.E."/>
            <person name="Ciuffetti L."/>
            <person name="Hamelin R.C."/>
            <person name="Kema G.H.J."/>
            <person name="Lawrence C."/>
            <person name="Scott J.A."/>
            <person name="Spatafora J.W."/>
            <person name="Turgeon B.G."/>
            <person name="de Wit P.J.G.M."/>
            <person name="Zhong S."/>
            <person name="Goodwin S.B."/>
            <person name="Grigoriev I.V."/>
        </authorList>
    </citation>
    <scope>NUCLEOTIDE SEQUENCE [LARGE SCALE GENOMIC DNA]</scope>
    <source>
        <strain evidence="1 2">SO2202</strain>
    </source>
</reference>
<dbReference type="AlphaFoldDB" id="N1QLR5"/>
<dbReference type="EMBL" id="KB456260">
    <property type="protein sequence ID" value="EMF16723.1"/>
    <property type="molecule type" value="Genomic_DNA"/>
</dbReference>
<sequence length="72" mass="7904">MADAGIQCASARSAARFVHRLDIQCVPASRLHTKIEHFHHRSMSSPVPKAAPLPSHISISAKRYHPISTIIP</sequence>
<name>N1QLR5_SPHMS</name>
<dbReference type="RefSeq" id="XP_016764844.1">
    <property type="nucleotide sequence ID" value="XM_016903334.1"/>
</dbReference>
<evidence type="ECO:0000313" key="2">
    <source>
        <dbReference type="Proteomes" id="UP000016931"/>
    </source>
</evidence>
<organism evidence="1 2">
    <name type="scientific">Sphaerulina musiva (strain SO2202)</name>
    <name type="common">Poplar stem canker fungus</name>
    <name type="synonym">Septoria musiva</name>
    <dbReference type="NCBI Taxonomy" id="692275"/>
    <lineage>
        <taxon>Eukaryota</taxon>
        <taxon>Fungi</taxon>
        <taxon>Dikarya</taxon>
        <taxon>Ascomycota</taxon>
        <taxon>Pezizomycotina</taxon>
        <taxon>Dothideomycetes</taxon>
        <taxon>Dothideomycetidae</taxon>
        <taxon>Mycosphaerellales</taxon>
        <taxon>Mycosphaerellaceae</taxon>
        <taxon>Sphaerulina</taxon>
    </lineage>
</organism>
<accession>N1QLR5</accession>